<dbReference type="Proteomes" id="UP000030645">
    <property type="component" value="Unassembled WGS sequence"/>
</dbReference>
<dbReference type="Gene3D" id="3.30.200.20">
    <property type="entry name" value="Phosphorylase Kinase, domain 1"/>
    <property type="match status" value="1"/>
</dbReference>
<dbReference type="eggNOG" id="KOG0598">
    <property type="taxonomic scope" value="Eukaryota"/>
</dbReference>
<evidence type="ECO:0000313" key="1">
    <source>
        <dbReference type="EMBL" id="EXB22551.1"/>
    </source>
</evidence>
<protein>
    <recommendedName>
        <fullName evidence="3">Protein kinase domain-containing protein</fullName>
    </recommendedName>
</protein>
<reference evidence="2" key="1">
    <citation type="submission" date="2013-01" db="EMBL/GenBank/DDBJ databases">
        <title>Draft Genome Sequence of a Mulberry Tree, Morus notabilis C.K. Schneid.</title>
        <authorList>
            <person name="He N."/>
            <person name="Zhao S."/>
        </authorList>
    </citation>
    <scope>NUCLEOTIDE SEQUENCE</scope>
</reference>
<evidence type="ECO:0000313" key="2">
    <source>
        <dbReference type="Proteomes" id="UP000030645"/>
    </source>
</evidence>
<dbReference type="STRING" id="981085.W9QIM0"/>
<sequence>MKVMRKDGIMEKNHAEYMKAERDILTIIDHPFVVMLRYSFQNLAEVTLFLGNFLFIKVVVEDFRNGISGFWSLNLIERVTREKIGSGLVIISMALQLLISNSPQISVVKH</sequence>
<gene>
    <name evidence="1" type="ORF">L484_002905</name>
</gene>
<organism evidence="1 2">
    <name type="scientific">Morus notabilis</name>
    <dbReference type="NCBI Taxonomy" id="981085"/>
    <lineage>
        <taxon>Eukaryota</taxon>
        <taxon>Viridiplantae</taxon>
        <taxon>Streptophyta</taxon>
        <taxon>Embryophyta</taxon>
        <taxon>Tracheophyta</taxon>
        <taxon>Spermatophyta</taxon>
        <taxon>Magnoliopsida</taxon>
        <taxon>eudicotyledons</taxon>
        <taxon>Gunneridae</taxon>
        <taxon>Pentapetalae</taxon>
        <taxon>rosids</taxon>
        <taxon>fabids</taxon>
        <taxon>Rosales</taxon>
        <taxon>Moraceae</taxon>
        <taxon>Moreae</taxon>
        <taxon>Morus</taxon>
    </lineage>
</organism>
<proteinExistence type="predicted"/>
<keyword evidence="2" id="KW-1185">Reference proteome</keyword>
<name>W9QIM0_9ROSA</name>
<dbReference type="EMBL" id="KE343296">
    <property type="protein sequence ID" value="EXB22551.1"/>
    <property type="molecule type" value="Genomic_DNA"/>
</dbReference>
<accession>W9QIM0</accession>
<evidence type="ECO:0008006" key="3">
    <source>
        <dbReference type="Google" id="ProtNLM"/>
    </source>
</evidence>
<dbReference type="AlphaFoldDB" id="W9QIM0"/>